<comment type="catalytic activity">
    <reaction evidence="8 9">
        <text>kanamycin B + acetyl-CoA = N(6')-acetylkanamycin B + CoA + H(+)</text>
        <dbReference type="Rhea" id="RHEA:16449"/>
        <dbReference type="ChEBI" id="CHEBI:15378"/>
        <dbReference type="ChEBI" id="CHEBI:57287"/>
        <dbReference type="ChEBI" id="CHEBI:57288"/>
        <dbReference type="ChEBI" id="CHEBI:58390"/>
        <dbReference type="ChEBI" id="CHEBI:58549"/>
        <dbReference type="EC" id="2.3.1.82"/>
    </reaction>
</comment>
<evidence type="ECO:0000313" key="12">
    <source>
        <dbReference type="Proteomes" id="UP000290637"/>
    </source>
</evidence>
<proteinExistence type="predicted"/>
<dbReference type="CDD" id="cd04301">
    <property type="entry name" value="NAT_SF"/>
    <property type="match status" value="1"/>
</dbReference>
<keyword evidence="12" id="KW-1185">Reference proteome</keyword>
<gene>
    <name evidence="11" type="ORF">EWM63_06835</name>
</gene>
<dbReference type="PIRSF" id="PIRSF000452">
    <property type="entry name" value="6-N-acetyltransf"/>
    <property type="match status" value="1"/>
</dbReference>
<dbReference type="GO" id="GO:0046677">
    <property type="term" value="P:response to antibiotic"/>
    <property type="evidence" value="ECO:0007669"/>
    <property type="project" value="UniProtKB-KW"/>
</dbReference>
<evidence type="ECO:0000256" key="7">
    <source>
        <dbReference type="ARBA" id="ARBA00029660"/>
    </source>
</evidence>
<dbReference type="NCBIfam" id="NF043067">
    <property type="entry name" value="AAC_6p_group_E"/>
    <property type="match status" value="1"/>
</dbReference>
<evidence type="ECO:0000256" key="4">
    <source>
        <dbReference type="ARBA" id="ARBA00022679"/>
    </source>
</evidence>
<dbReference type="SUPFAM" id="SSF55729">
    <property type="entry name" value="Acyl-CoA N-acyltransferases (Nat)"/>
    <property type="match status" value="1"/>
</dbReference>
<comment type="function">
    <text evidence="9">Catalyzes the transfer of an acetyl group from acetyl-CoA to the 6'-amino group of aminoglycoside molecules conferring resistance to antibiotics containing the purpurosamine ring.</text>
</comment>
<organism evidence="11 12">
    <name type="scientific">Pseudoduganella lutea</name>
    <dbReference type="NCBI Taxonomy" id="321985"/>
    <lineage>
        <taxon>Bacteria</taxon>
        <taxon>Pseudomonadati</taxon>
        <taxon>Pseudomonadota</taxon>
        <taxon>Betaproteobacteria</taxon>
        <taxon>Burkholderiales</taxon>
        <taxon>Oxalobacteraceae</taxon>
        <taxon>Telluria group</taxon>
        <taxon>Pseudoduganella</taxon>
    </lineage>
</organism>
<evidence type="ECO:0000256" key="3">
    <source>
        <dbReference type="ARBA" id="ARBA00017677"/>
    </source>
</evidence>
<dbReference type="RefSeq" id="WP_130185855.1">
    <property type="nucleotide sequence ID" value="NZ_CP035913.1"/>
</dbReference>
<evidence type="ECO:0000313" key="11">
    <source>
        <dbReference type="EMBL" id="QBE62721.1"/>
    </source>
</evidence>
<evidence type="ECO:0000256" key="2">
    <source>
        <dbReference type="ARBA" id="ARBA00012888"/>
    </source>
</evidence>
<dbReference type="KEGG" id="plue:EWM63_06835"/>
<dbReference type="GO" id="GO:0047663">
    <property type="term" value="F:aminoglycoside 6'-N-acetyltransferase activity"/>
    <property type="evidence" value="ECO:0007669"/>
    <property type="project" value="UniProtKB-EC"/>
</dbReference>
<dbReference type="InterPro" id="IPR024170">
    <property type="entry name" value="Aminoglycoside_N6-AcTrfrase"/>
</dbReference>
<evidence type="ECO:0000256" key="6">
    <source>
        <dbReference type="ARBA" id="ARBA00023315"/>
    </source>
</evidence>
<dbReference type="Pfam" id="PF00583">
    <property type="entry name" value="Acetyltransf_1"/>
    <property type="match status" value="1"/>
</dbReference>
<dbReference type="Proteomes" id="UP000290637">
    <property type="component" value="Chromosome"/>
</dbReference>
<comment type="subunit">
    <text evidence="1 9">Homodimer.</text>
</comment>
<dbReference type="InterPro" id="IPR000182">
    <property type="entry name" value="GNAT_dom"/>
</dbReference>
<keyword evidence="5 9" id="KW-0046">Antibiotic resistance</keyword>
<dbReference type="OrthoDB" id="118633at2"/>
<dbReference type="EMBL" id="CP035913">
    <property type="protein sequence ID" value="QBE62721.1"/>
    <property type="molecule type" value="Genomic_DNA"/>
</dbReference>
<evidence type="ECO:0000256" key="5">
    <source>
        <dbReference type="ARBA" id="ARBA00023251"/>
    </source>
</evidence>
<evidence type="ECO:0000259" key="10">
    <source>
        <dbReference type="PROSITE" id="PS51186"/>
    </source>
</evidence>
<dbReference type="Gene3D" id="3.40.630.30">
    <property type="match status" value="1"/>
</dbReference>
<keyword evidence="6 9" id="KW-0012">Acyltransferase</keyword>
<evidence type="ECO:0000256" key="9">
    <source>
        <dbReference type="PIRNR" id="PIRNR000452"/>
    </source>
</evidence>
<dbReference type="InterPro" id="IPR050832">
    <property type="entry name" value="Bact_Acetyltransf"/>
</dbReference>
<dbReference type="PANTHER" id="PTHR43877">
    <property type="entry name" value="AMINOALKYLPHOSPHONATE N-ACETYLTRANSFERASE-RELATED-RELATED"/>
    <property type="match status" value="1"/>
</dbReference>
<name>A0A4P6KUG5_9BURK</name>
<dbReference type="PROSITE" id="PS51186">
    <property type="entry name" value="GNAT"/>
    <property type="match status" value="1"/>
</dbReference>
<dbReference type="EC" id="2.3.1.82" evidence="2 9"/>
<feature type="domain" description="N-acetyltransferase" evidence="10">
    <location>
        <begin position="1"/>
        <end position="147"/>
    </location>
</feature>
<keyword evidence="4 9" id="KW-0808">Transferase</keyword>
<dbReference type="InterPro" id="IPR016181">
    <property type="entry name" value="Acyl_CoA_acyltransferase"/>
</dbReference>
<evidence type="ECO:0000256" key="1">
    <source>
        <dbReference type="ARBA" id="ARBA00011738"/>
    </source>
</evidence>
<accession>A0A4P6KUG5</accession>
<dbReference type="AlphaFoldDB" id="A0A4P6KUG5"/>
<protein>
    <recommendedName>
        <fullName evidence="3 9">Aminoglycoside N(6')-acetyltransferase type 1</fullName>
        <ecNumber evidence="2 9">2.3.1.82</ecNumber>
    </recommendedName>
    <alternativeName>
        <fullName evidence="7 9">Aminoglycoside resistance protein</fullName>
    </alternativeName>
</protein>
<reference evidence="11 12" key="1">
    <citation type="submission" date="2019-02" db="EMBL/GenBank/DDBJ databases">
        <title>Draft Genome Sequences of Six Type Strains of the Genus Massilia.</title>
        <authorList>
            <person name="Miess H."/>
            <person name="Frediansyhah A."/>
            <person name="Gross H."/>
        </authorList>
    </citation>
    <scope>NUCLEOTIDE SEQUENCE [LARGE SCALE GENOMIC DNA]</scope>
    <source>
        <strain evidence="11 12">DSM 17473</strain>
    </source>
</reference>
<sequence>MKIVPCSSTAQEGWLALRQALWPVGPPAEHLLEMQALLDEPGRFVQYMAYEADGTPAGFVEAALRTDYVNGTDKSPVAFLEGLYVAPQSRRNGVATLLVATIVAWAQAVGCEELAADALLDNEASQAMHRALGFEETERVVFFRKLI</sequence>
<evidence type="ECO:0000256" key="8">
    <source>
        <dbReference type="ARBA" id="ARBA00048923"/>
    </source>
</evidence>